<evidence type="ECO:0000256" key="1">
    <source>
        <dbReference type="ARBA" id="ARBA00001526"/>
    </source>
</evidence>
<evidence type="ECO:0000313" key="10">
    <source>
        <dbReference type="Proteomes" id="UP001179830"/>
    </source>
</evidence>
<feature type="chain" id="PRO_5045701695" description="Beta-lactamase" evidence="7">
    <location>
        <begin position="26"/>
        <end position="396"/>
    </location>
</feature>
<reference evidence="9" key="1">
    <citation type="submission" date="2023-04" db="EMBL/GenBank/DDBJ databases">
        <title>Complete genome sequence of Halomonas alkaliantarctica MSP3 isolated from marine sediment, Jeju Island.</title>
        <authorList>
            <person name="Park S.-J."/>
        </authorList>
    </citation>
    <scope>NUCLEOTIDE SEQUENCE</scope>
    <source>
        <strain evidence="9">MSP3</strain>
    </source>
</reference>
<evidence type="ECO:0000256" key="4">
    <source>
        <dbReference type="ARBA" id="ARBA00022801"/>
    </source>
</evidence>
<name>A0ABY8LPY8_9GAMM</name>
<dbReference type="EMBL" id="CP122961">
    <property type="protein sequence ID" value="WGI25657.1"/>
    <property type="molecule type" value="Genomic_DNA"/>
</dbReference>
<dbReference type="InterPro" id="IPR012338">
    <property type="entry name" value="Beta-lactam/transpept-like"/>
</dbReference>
<organism evidence="9 10">
    <name type="scientific">Halomonas alkaliantarctica</name>
    <dbReference type="NCBI Taxonomy" id="232346"/>
    <lineage>
        <taxon>Bacteria</taxon>
        <taxon>Pseudomonadati</taxon>
        <taxon>Pseudomonadota</taxon>
        <taxon>Gammaproteobacteria</taxon>
        <taxon>Oceanospirillales</taxon>
        <taxon>Halomonadaceae</taxon>
        <taxon>Halomonas</taxon>
    </lineage>
</organism>
<feature type="domain" description="Beta-lactamase-related" evidence="8">
    <location>
        <begin position="38"/>
        <end position="391"/>
    </location>
</feature>
<proteinExistence type="inferred from homology"/>
<keyword evidence="7" id="KW-0732">Signal</keyword>
<evidence type="ECO:0000259" key="8">
    <source>
        <dbReference type="Pfam" id="PF00144"/>
    </source>
</evidence>
<evidence type="ECO:0000256" key="5">
    <source>
        <dbReference type="ARBA" id="ARBA00023251"/>
    </source>
</evidence>
<evidence type="ECO:0000256" key="3">
    <source>
        <dbReference type="ARBA" id="ARBA00012865"/>
    </source>
</evidence>
<dbReference type="InterPro" id="IPR058136">
    <property type="entry name" value="AmpC"/>
</dbReference>
<keyword evidence="10" id="KW-1185">Reference proteome</keyword>
<dbReference type="SUPFAM" id="SSF56601">
    <property type="entry name" value="beta-lactamase/transpeptidase-like"/>
    <property type="match status" value="1"/>
</dbReference>
<comment type="catalytic activity">
    <reaction evidence="1 6">
        <text>a beta-lactam + H2O = a substituted beta-amino acid</text>
        <dbReference type="Rhea" id="RHEA:20401"/>
        <dbReference type="ChEBI" id="CHEBI:15377"/>
        <dbReference type="ChEBI" id="CHEBI:35627"/>
        <dbReference type="ChEBI" id="CHEBI:140347"/>
        <dbReference type="EC" id="3.5.2.6"/>
    </reaction>
</comment>
<protein>
    <recommendedName>
        <fullName evidence="3 6">Beta-lactamase</fullName>
        <ecNumber evidence="3 6">3.5.2.6</ecNumber>
    </recommendedName>
</protein>
<comment type="similarity">
    <text evidence="2 6">Belongs to the class-C beta-lactamase family.</text>
</comment>
<gene>
    <name evidence="9" type="ORF">QEN58_00970</name>
</gene>
<keyword evidence="5 6" id="KW-0046">Antibiotic resistance</keyword>
<evidence type="ECO:0000256" key="6">
    <source>
        <dbReference type="RuleBase" id="RU361140"/>
    </source>
</evidence>
<dbReference type="InterPro" id="IPR001586">
    <property type="entry name" value="Beta-lactam_class-C_AS"/>
</dbReference>
<dbReference type="Pfam" id="PF00144">
    <property type="entry name" value="Beta-lactamase"/>
    <property type="match status" value="1"/>
</dbReference>
<dbReference type="PROSITE" id="PS00336">
    <property type="entry name" value="BETA_LACTAMASE_C"/>
    <property type="match status" value="1"/>
</dbReference>
<evidence type="ECO:0000256" key="2">
    <source>
        <dbReference type="ARBA" id="ARBA00007840"/>
    </source>
</evidence>
<accession>A0ABY8LPY8</accession>
<dbReference type="PANTHER" id="PTHR46825">
    <property type="entry name" value="D-ALANYL-D-ALANINE-CARBOXYPEPTIDASE/ENDOPEPTIDASE AMPH"/>
    <property type="match status" value="1"/>
</dbReference>
<keyword evidence="4 6" id="KW-0378">Hydrolase</keyword>
<evidence type="ECO:0000313" key="9">
    <source>
        <dbReference type="EMBL" id="WGI25657.1"/>
    </source>
</evidence>
<feature type="signal peptide" evidence="7">
    <location>
        <begin position="1"/>
        <end position="25"/>
    </location>
</feature>
<dbReference type="Proteomes" id="UP001179830">
    <property type="component" value="Chromosome"/>
</dbReference>
<dbReference type="InterPro" id="IPR001466">
    <property type="entry name" value="Beta-lactam-related"/>
</dbReference>
<sequence length="396" mass="42740">MRKMLAANSGLIMTASLLMGGTVWASDAPESADIDTLVNATIAPLMAEHRIPGMAVALSINGQQHYFNYGLANQEAGIPVTDQTLFELGSISKIFTATLAAYAQASGALSLFDPASRYLPELEGSAFDEITLLELGTYTAGELPLQFPESVQTEEAMIDYYRQWQPESAPGSQRLYSNPSLGLFGYLAAQSLGQPFEMTVQEAVFAPLGLEHSYFQVPEAEQAHYAYGYSKKDEPIRVNPGMLDAQAYGLKSTAADVLTLVEANMSGAGLEIKDELDEPLSQALAATRTGYFEVGNMTQGLGWESYAYPVALDQLLAGNSLEMILESNPANRLTPPLAPRQEALYNKTGATNGFGGYVTFVPSEQIGIVMLANRNYPNQARIEAAHHILSTLTETP</sequence>
<dbReference type="Gene3D" id="3.40.710.10">
    <property type="entry name" value="DD-peptidase/beta-lactamase superfamily"/>
    <property type="match status" value="1"/>
</dbReference>
<evidence type="ECO:0000256" key="7">
    <source>
        <dbReference type="SAM" id="SignalP"/>
    </source>
</evidence>
<dbReference type="InterPro" id="IPR050491">
    <property type="entry name" value="AmpC-like"/>
</dbReference>
<dbReference type="NCBIfam" id="NF033085">
    <property type="entry name" value="bla_class_C"/>
    <property type="match status" value="1"/>
</dbReference>
<dbReference type="PANTHER" id="PTHR46825:SF8">
    <property type="entry name" value="BETA-LACTAMASE-RELATED"/>
    <property type="match status" value="1"/>
</dbReference>
<dbReference type="EC" id="3.5.2.6" evidence="3 6"/>